<feature type="compositionally biased region" description="Low complexity" evidence="1">
    <location>
        <begin position="212"/>
        <end position="221"/>
    </location>
</feature>
<dbReference type="InterPro" id="IPR036412">
    <property type="entry name" value="HAD-like_sf"/>
</dbReference>
<dbReference type="SFLD" id="SFLDG01135">
    <property type="entry name" value="C1.5.6:_HAD__Beta-PGM__Phospha"/>
    <property type="match status" value="1"/>
</dbReference>
<comment type="caution">
    <text evidence="2">The sequence shown here is derived from an EMBL/GenBank/DDBJ whole genome shotgun (WGS) entry which is preliminary data.</text>
</comment>
<evidence type="ECO:0000256" key="1">
    <source>
        <dbReference type="SAM" id="MobiDB-lite"/>
    </source>
</evidence>
<dbReference type="SUPFAM" id="SSF56784">
    <property type="entry name" value="HAD-like"/>
    <property type="match status" value="1"/>
</dbReference>
<dbReference type="SFLD" id="SFLDG01129">
    <property type="entry name" value="C1.5:_HAD__Beta-PGM__Phosphata"/>
    <property type="match status" value="1"/>
</dbReference>
<reference evidence="2 3" key="1">
    <citation type="submission" date="2018-07" db="EMBL/GenBank/DDBJ databases">
        <title>High-quality-draft genome sequence of Gaiella occulta.</title>
        <authorList>
            <person name="Severino R."/>
            <person name="Froufe H.J.C."/>
            <person name="Rainey F.A."/>
            <person name="Barroso C."/>
            <person name="Albuquerque L."/>
            <person name="Lobo-Da-Cunha A."/>
            <person name="Da Costa M.S."/>
            <person name="Egas C."/>
        </authorList>
    </citation>
    <scope>NUCLEOTIDE SEQUENCE [LARGE SCALE GENOMIC DNA]</scope>
    <source>
        <strain evidence="2 3">F2-233</strain>
    </source>
</reference>
<organism evidence="2 3">
    <name type="scientific">Gaiella occulta</name>
    <dbReference type="NCBI Taxonomy" id="1002870"/>
    <lineage>
        <taxon>Bacteria</taxon>
        <taxon>Bacillati</taxon>
        <taxon>Actinomycetota</taxon>
        <taxon>Thermoleophilia</taxon>
        <taxon>Gaiellales</taxon>
        <taxon>Gaiellaceae</taxon>
        <taxon>Gaiella</taxon>
    </lineage>
</organism>
<dbReference type="Gene3D" id="3.40.50.1000">
    <property type="entry name" value="HAD superfamily/HAD-like"/>
    <property type="match status" value="1"/>
</dbReference>
<protein>
    <submittedName>
        <fullName evidence="2">HAD hydrolase, family IA, variant 3</fullName>
    </submittedName>
</protein>
<evidence type="ECO:0000313" key="2">
    <source>
        <dbReference type="EMBL" id="RDI74874.1"/>
    </source>
</evidence>
<dbReference type="Pfam" id="PF00702">
    <property type="entry name" value="Hydrolase"/>
    <property type="match status" value="1"/>
</dbReference>
<dbReference type="EMBL" id="QQZY01000003">
    <property type="protein sequence ID" value="RDI74874.1"/>
    <property type="molecule type" value="Genomic_DNA"/>
</dbReference>
<feature type="region of interest" description="Disordered" evidence="1">
    <location>
        <begin position="211"/>
        <end position="230"/>
    </location>
</feature>
<dbReference type="InterPro" id="IPR023198">
    <property type="entry name" value="PGP-like_dom2"/>
</dbReference>
<dbReference type="PRINTS" id="PR00413">
    <property type="entry name" value="HADHALOGNASE"/>
</dbReference>
<dbReference type="PANTHER" id="PTHR18901">
    <property type="entry name" value="2-DEOXYGLUCOSE-6-PHOSPHATE PHOSPHATASE 2"/>
    <property type="match status" value="1"/>
</dbReference>
<reference evidence="3" key="2">
    <citation type="journal article" date="2019" name="MicrobiologyOpen">
        <title>High-quality draft genome sequence of Gaiella occulta isolated from a 150 meter deep mineral water borehole and comparison with the genome sequences of other deep-branching lineages of the phylum Actinobacteria.</title>
        <authorList>
            <person name="Severino R."/>
            <person name="Froufe H.J.C."/>
            <person name="Barroso C."/>
            <person name="Albuquerque L."/>
            <person name="Lobo-da-Cunha A."/>
            <person name="da Costa M.S."/>
            <person name="Egas C."/>
        </authorList>
    </citation>
    <scope>NUCLEOTIDE SEQUENCE [LARGE SCALE GENOMIC DNA]</scope>
    <source>
        <strain evidence="3">F2-233</strain>
    </source>
</reference>
<dbReference type="GO" id="GO:0016787">
    <property type="term" value="F:hydrolase activity"/>
    <property type="evidence" value="ECO:0007669"/>
    <property type="project" value="UniProtKB-KW"/>
</dbReference>
<accession>A0A7M2YYC8</accession>
<dbReference type="Proteomes" id="UP000254134">
    <property type="component" value="Unassembled WGS sequence"/>
</dbReference>
<dbReference type="InterPro" id="IPR006439">
    <property type="entry name" value="HAD-SF_hydro_IA"/>
</dbReference>
<dbReference type="NCBIfam" id="TIGR01549">
    <property type="entry name" value="HAD-SF-IA-v1"/>
    <property type="match status" value="1"/>
</dbReference>
<dbReference type="NCBIfam" id="TIGR01509">
    <property type="entry name" value="HAD-SF-IA-v3"/>
    <property type="match status" value="1"/>
</dbReference>
<keyword evidence="3" id="KW-1185">Reference proteome</keyword>
<proteinExistence type="predicted"/>
<keyword evidence="2" id="KW-0378">Hydrolase</keyword>
<dbReference type="SFLD" id="SFLDS00003">
    <property type="entry name" value="Haloacid_Dehalogenase"/>
    <property type="match status" value="1"/>
</dbReference>
<dbReference type="RefSeq" id="WP_114796155.1">
    <property type="nucleotide sequence ID" value="NZ_QQZY01000003.1"/>
</dbReference>
<evidence type="ECO:0000313" key="3">
    <source>
        <dbReference type="Proteomes" id="UP000254134"/>
    </source>
</evidence>
<dbReference type="InterPro" id="IPR023214">
    <property type="entry name" value="HAD_sf"/>
</dbReference>
<sequence>MIAAVVFDMDGVIVDSEQVWDGVREQLVADWGGRYSPQAQRAMMGMSSGEWSLYMHEELGLPRPPEEINDEVVRRMLERYRADLPLIDGAVDAVRSLAGTFPLAVASSSNRPLIDAVLETAGIADCFAATVSSEEVGCGKPAPDVYLEAARRLAVAPERCAAVEDSGNGIRAAHAAGMRVLAYPNPHYPPPAGALELADVVLPSMRALTPDAVARQAPAPTRQRRDPNVP</sequence>
<dbReference type="Gene3D" id="1.10.150.240">
    <property type="entry name" value="Putative phosphatase, domain 2"/>
    <property type="match status" value="1"/>
</dbReference>
<name>A0A7M2YYC8_9ACTN</name>
<dbReference type="OrthoDB" id="9812856at2"/>
<dbReference type="PANTHER" id="PTHR18901:SF38">
    <property type="entry name" value="PSEUDOURIDINE-5'-PHOSPHATASE"/>
    <property type="match status" value="1"/>
</dbReference>
<dbReference type="AlphaFoldDB" id="A0A7M2YYC8"/>
<gene>
    <name evidence="2" type="ORF">Gocc_1763</name>
</gene>